<dbReference type="CDD" id="cd16926">
    <property type="entry name" value="HATPase_MutL-MLH-PMS-like"/>
    <property type="match status" value="1"/>
</dbReference>
<dbReference type="PANTHER" id="PTHR10073:SF12">
    <property type="entry name" value="DNA MISMATCH REPAIR PROTEIN MLH1"/>
    <property type="match status" value="1"/>
</dbReference>
<dbReference type="InterPro" id="IPR020568">
    <property type="entry name" value="Ribosomal_Su5_D2-typ_SF"/>
</dbReference>
<dbReference type="InterPro" id="IPR042120">
    <property type="entry name" value="MutL_C_dimsub"/>
</dbReference>
<evidence type="ECO:0000259" key="6">
    <source>
        <dbReference type="SMART" id="SM01340"/>
    </source>
</evidence>
<dbReference type="InterPro" id="IPR020667">
    <property type="entry name" value="DNA_mismatch_repair_MutL"/>
</dbReference>
<sequence length="617" mass="68206">MSRIELLSPRLANQIAAGEVVERPASVIKELLENSLDAGATRVDIDVEQAGIKLLRVRDDGAGIVEADLSLALSRHATSKIRDLDDLERVATLGFRGEALASVSSVSRLTMISCATGADQAWQVETEGRDMAPRLQPAAHPQGTTVEVRDLFFNTPARRKFLRTEKTEFSHLEEVVKRLALSRFDVAFNLRHNGRPVFGLRPAHTEQEARRRVATVCGPAFVEQSVVIDNERDGLRLWGWVGLPTFSRSQADLQYFFVNGRMIRDKLVAHAVRQAYRDVLFNGRHPTFVLYLEVDPAVVDVNVHPTKHEVRFRDGRMVHDFLFSSLYRTLAEHRPGEQQPPTATDQAPLEGGLTPGGADAGVFSGQTYLSLAEPAPVWSPSSQHQMVERPTPAVLAGAVAGYSGLYGKALDSLSGTGAEPQQDIPPMGYALAQLHGVFILAENAAGLVVVDMHAAHERITYERLKLAMDQEGLRSQPLLVPESVAVSEREADCAEEHAGWFARLGFSLQRMGPESLAIREIPSLLRQADAIQLVRDVVADLMEYGTSDRIQAHLNELLGTMACHGAVRANRRLTLAEMNGLLRDMEQTERSGQCNHGRPTWTQMNMHELDKLFLRGR</sequence>
<accession>A0A0F9UE55</accession>
<dbReference type="InterPro" id="IPR036890">
    <property type="entry name" value="HATPase_C_sf"/>
</dbReference>
<dbReference type="AlphaFoldDB" id="A0A0F9UE55"/>
<dbReference type="PANTHER" id="PTHR10073">
    <property type="entry name" value="DNA MISMATCH REPAIR PROTEIN MLH, PMS, MUTL"/>
    <property type="match status" value="1"/>
</dbReference>
<dbReference type="SUPFAM" id="SSF118116">
    <property type="entry name" value="DNA mismatch repair protein MutL"/>
    <property type="match status" value="1"/>
</dbReference>
<organism evidence="7">
    <name type="scientific">marine sediment metagenome</name>
    <dbReference type="NCBI Taxonomy" id="412755"/>
    <lineage>
        <taxon>unclassified sequences</taxon>
        <taxon>metagenomes</taxon>
        <taxon>ecological metagenomes</taxon>
    </lineage>
</organism>
<dbReference type="InterPro" id="IPR038973">
    <property type="entry name" value="MutL/Mlh/Pms-like"/>
</dbReference>
<evidence type="ECO:0000256" key="3">
    <source>
        <dbReference type="ARBA" id="ARBA00023204"/>
    </source>
</evidence>
<comment type="similarity">
    <text evidence="1">Belongs to the DNA mismatch repair MutL/HexB family.</text>
</comment>
<evidence type="ECO:0000256" key="1">
    <source>
        <dbReference type="ARBA" id="ARBA00006082"/>
    </source>
</evidence>
<dbReference type="SUPFAM" id="SSF55874">
    <property type="entry name" value="ATPase domain of HSP90 chaperone/DNA topoisomerase II/histidine kinase"/>
    <property type="match status" value="1"/>
</dbReference>
<dbReference type="Pfam" id="PF08676">
    <property type="entry name" value="MutL_C"/>
    <property type="match status" value="1"/>
</dbReference>
<evidence type="ECO:0000256" key="2">
    <source>
        <dbReference type="ARBA" id="ARBA00022763"/>
    </source>
</evidence>
<dbReference type="GO" id="GO:0032300">
    <property type="term" value="C:mismatch repair complex"/>
    <property type="evidence" value="ECO:0007669"/>
    <property type="project" value="InterPro"/>
</dbReference>
<evidence type="ECO:0008006" key="8">
    <source>
        <dbReference type="Google" id="ProtNLM"/>
    </source>
</evidence>
<dbReference type="InterPro" id="IPR037198">
    <property type="entry name" value="MutL_C_sf"/>
</dbReference>
<dbReference type="InterPro" id="IPR014721">
    <property type="entry name" value="Ribsml_uS5_D2-typ_fold_subgr"/>
</dbReference>
<dbReference type="NCBIfam" id="TIGR00585">
    <property type="entry name" value="mutl"/>
    <property type="match status" value="1"/>
</dbReference>
<reference evidence="7" key="1">
    <citation type="journal article" date="2015" name="Nature">
        <title>Complex archaea that bridge the gap between prokaryotes and eukaryotes.</title>
        <authorList>
            <person name="Spang A."/>
            <person name="Saw J.H."/>
            <person name="Jorgensen S.L."/>
            <person name="Zaremba-Niedzwiedzka K."/>
            <person name="Martijn J."/>
            <person name="Lind A.E."/>
            <person name="van Eijk R."/>
            <person name="Schleper C."/>
            <person name="Guy L."/>
            <person name="Ettema T.J."/>
        </authorList>
    </citation>
    <scope>NUCLEOTIDE SEQUENCE</scope>
</reference>
<dbReference type="SMART" id="SM00853">
    <property type="entry name" value="MutL_C"/>
    <property type="match status" value="1"/>
</dbReference>
<dbReference type="HAMAP" id="MF_00149">
    <property type="entry name" value="DNA_mis_repair"/>
    <property type="match status" value="1"/>
</dbReference>
<dbReference type="GO" id="GO:0006298">
    <property type="term" value="P:mismatch repair"/>
    <property type="evidence" value="ECO:0007669"/>
    <property type="project" value="InterPro"/>
</dbReference>
<keyword evidence="3" id="KW-0234">DNA repair</keyword>
<evidence type="ECO:0000256" key="4">
    <source>
        <dbReference type="SAM" id="MobiDB-lite"/>
    </source>
</evidence>
<dbReference type="SUPFAM" id="SSF54211">
    <property type="entry name" value="Ribosomal protein S5 domain 2-like"/>
    <property type="match status" value="1"/>
</dbReference>
<dbReference type="GO" id="GO:0030983">
    <property type="term" value="F:mismatched DNA binding"/>
    <property type="evidence" value="ECO:0007669"/>
    <property type="project" value="InterPro"/>
</dbReference>
<dbReference type="InterPro" id="IPR002099">
    <property type="entry name" value="MutL/Mlh/PMS"/>
</dbReference>
<dbReference type="Gene3D" id="3.30.230.10">
    <property type="match status" value="1"/>
</dbReference>
<dbReference type="Pfam" id="PF13589">
    <property type="entry name" value="HATPase_c_3"/>
    <property type="match status" value="1"/>
</dbReference>
<dbReference type="FunFam" id="3.30.1370.100:FF:000005">
    <property type="entry name" value="DNA mismatch repair protein MutL"/>
    <property type="match status" value="1"/>
</dbReference>
<feature type="domain" description="DNA mismatch repair protein S5" evidence="6">
    <location>
        <begin position="213"/>
        <end position="331"/>
    </location>
</feature>
<dbReference type="InterPro" id="IPR014762">
    <property type="entry name" value="DNA_mismatch_repair_CS"/>
</dbReference>
<proteinExistence type="inferred from homology"/>
<dbReference type="FunFam" id="3.30.565.10:FF:000003">
    <property type="entry name" value="DNA mismatch repair endonuclease MutL"/>
    <property type="match status" value="1"/>
</dbReference>
<dbReference type="EMBL" id="LAZR01000114">
    <property type="protein sequence ID" value="KKN89939.1"/>
    <property type="molecule type" value="Genomic_DNA"/>
</dbReference>
<evidence type="ECO:0000259" key="5">
    <source>
        <dbReference type="SMART" id="SM00853"/>
    </source>
</evidence>
<dbReference type="Gene3D" id="3.30.565.10">
    <property type="entry name" value="Histidine kinase-like ATPase, C-terminal domain"/>
    <property type="match status" value="1"/>
</dbReference>
<feature type="region of interest" description="Disordered" evidence="4">
    <location>
        <begin position="333"/>
        <end position="356"/>
    </location>
</feature>
<dbReference type="GO" id="GO:0005524">
    <property type="term" value="F:ATP binding"/>
    <property type="evidence" value="ECO:0007669"/>
    <property type="project" value="InterPro"/>
</dbReference>
<name>A0A0F9UE55_9ZZZZ</name>
<gene>
    <name evidence="7" type="ORF">LCGC14_0233170</name>
</gene>
<protein>
    <recommendedName>
        <fullName evidence="8">DNA mismatch repair protein S5 domain-containing protein</fullName>
    </recommendedName>
</protein>
<dbReference type="CDD" id="cd03482">
    <property type="entry name" value="MutL_Trans_MutL"/>
    <property type="match status" value="1"/>
</dbReference>
<feature type="domain" description="MutL C-terminal dimerisation" evidence="5">
    <location>
        <begin position="430"/>
        <end position="573"/>
    </location>
</feature>
<dbReference type="SMART" id="SM01340">
    <property type="entry name" value="DNA_mis_repair"/>
    <property type="match status" value="1"/>
</dbReference>
<keyword evidence="2" id="KW-0227">DNA damage</keyword>
<dbReference type="InterPro" id="IPR014790">
    <property type="entry name" value="MutL_C"/>
</dbReference>
<dbReference type="Gene3D" id="3.30.1370.100">
    <property type="entry name" value="MutL, C-terminal domain, regulatory subdomain"/>
    <property type="match status" value="1"/>
</dbReference>
<evidence type="ECO:0000313" key="7">
    <source>
        <dbReference type="EMBL" id="KKN89939.1"/>
    </source>
</evidence>
<dbReference type="FunFam" id="3.30.230.10:FF:000013">
    <property type="entry name" value="DNA mismatch repair endonuclease MutL"/>
    <property type="match status" value="1"/>
</dbReference>
<dbReference type="GO" id="GO:0140664">
    <property type="term" value="F:ATP-dependent DNA damage sensor activity"/>
    <property type="evidence" value="ECO:0007669"/>
    <property type="project" value="InterPro"/>
</dbReference>
<dbReference type="InterPro" id="IPR013507">
    <property type="entry name" value="DNA_mismatch_S5_2-like"/>
</dbReference>
<comment type="caution">
    <text evidence="7">The sequence shown here is derived from an EMBL/GenBank/DDBJ whole genome shotgun (WGS) entry which is preliminary data.</text>
</comment>
<dbReference type="NCBIfam" id="NF000949">
    <property type="entry name" value="PRK00095.1-2"/>
    <property type="match status" value="1"/>
</dbReference>
<dbReference type="Pfam" id="PF01119">
    <property type="entry name" value="DNA_mis_repair"/>
    <property type="match status" value="1"/>
</dbReference>
<dbReference type="Gene3D" id="3.30.1540.20">
    <property type="entry name" value="MutL, C-terminal domain, dimerisation subdomain"/>
    <property type="match status" value="1"/>
</dbReference>
<dbReference type="GO" id="GO:0016887">
    <property type="term" value="F:ATP hydrolysis activity"/>
    <property type="evidence" value="ECO:0007669"/>
    <property type="project" value="InterPro"/>
</dbReference>
<dbReference type="InterPro" id="IPR042121">
    <property type="entry name" value="MutL_C_regsub"/>
</dbReference>
<dbReference type="PROSITE" id="PS00058">
    <property type="entry name" value="DNA_MISMATCH_REPAIR_1"/>
    <property type="match status" value="1"/>
</dbReference>